<dbReference type="AlphaFoldDB" id="A0A0E3M764"/>
<dbReference type="KEGG" id="csq:CSCA_1313"/>
<keyword evidence="3 6" id="KW-0812">Transmembrane</keyword>
<sequence length="342" mass="38908">MDFLKEFFSKESTKRFLFFVVLIIILYLLESLLNMLLLTFLFTYLMNSLQGVIIKQLKKITPVKEKLITILLYTLLFTSIILIIVNYIPLLITETKSLLNQPIFDFNTNYSSNSNSDIIQKYLVSALQQIDLQKYVKSGFDITVQLAANIGKWSANVFIAIMLSLFFMLEKNKIIAFLEKFKTSKVSVMYKYFSFFGNNFLNSFGKVIQAQIVIAFANTIISVIMLSILKFPQLISLGFMIFILSLVPVAGVIISLIPLSLIAFKIGGFTKVLYVLIMVAVVHSLESYILNPKLMSAKIELPIFFTFIILIASEHFMGVWGLLIGIPLVMFILDLLDVKVND</sequence>
<feature type="transmembrane region" description="Helical" evidence="6">
    <location>
        <begin position="241"/>
        <end position="266"/>
    </location>
</feature>
<keyword evidence="4 6" id="KW-1133">Transmembrane helix</keyword>
<dbReference type="PANTHER" id="PTHR21716:SF62">
    <property type="entry name" value="TRANSPORT PROTEIN YDBI-RELATED"/>
    <property type="match status" value="1"/>
</dbReference>
<dbReference type="EMBL" id="CP009933">
    <property type="protein sequence ID" value="AKA68438.1"/>
    <property type="molecule type" value="Genomic_DNA"/>
</dbReference>
<feature type="transmembrane region" description="Helical" evidence="6">
    <location>
        <begin position="272"/>
        <end position="291"/>
    </location>
</feature>
<evidence type="ECO:0000313" key="7">
    <source>
        <dbReference type="EMBL" id="AKA68438.1"/>
    </source>
</evidence>
<dbReference type="GO" id="GO:0055085">
    <property type="term" value="P:transmembrane transport"/>
    <property type="evidence" value="ECO:0007669"/>
    <property type="project" value="TreeGrafter"/>
</dbReference>
<accession>A0A0E3M764</accession>
<keyword evidence="8" id="KW-1185">Reference proteome</keyword>
<evidence type="ECO:0000256" key="2">
    <source>
        <dbReference type="ARBA" id="ARBA00009773"/>
    </source>
</evidence>
<dbReference type="STRING" id="1548.CSCA_1313"/>
<comment type="similarity">
    <text evidence="2">Belongs to the autoinducer-2 exporter (AI-2E) (TC 2.A.86) family.</text>
</comment>
<feature type="transmembrane region" description="Helical" evidence="6">
    <location>
        <begin position="150"/>
        <end position="169"/>
    </location>
</feature>
<organism evidence="7 8">
    <name type="scientific">Clostridium scatologenes</name>
    <dbReference type="NCBI Taxonomy" id="1548"/>
    <lineage>
        <taxon>Bacteria</taxon>
        <taxon>Bacillati</taxon>
        <taxon>Bacillota</taxon>
        <taxon>Clostridia</taxon>
        <taxon>Eubacteriales</taxon>
        <taxon>Clostridiaceae</taxon>
        <taxon>Clostridium</taxon>
    </lineage>
</organism>
<dbReference type="HOGENOM" id="CLU_053149_0_0_9"/>
<dbReference type="Proteomes" id="UP000033115">
    <property type="component" value="Chromosome"/>
</dbReference>
<dbReference type="PANTHER" id="PTHR21716">
    <property type="entry name" value="TRANSMEMBRANE PROTEIN"/>
    <property type="match status" value="1"/>
</dbReference>
<dbReference type="RefSeq" id="WP_029161276.1">
    <property type="nucleotide sequence ID" value="NZ_CP009933.1"/>
</dbReference>
<dbReference type="GO" id="GO:0016020">
    <property type="term" value="C:membrane"/>
    <property type="evidence" value="ECO:0007669"/>
    <property type="project" value="UniProtKB-SubCell"/>
</dbReference>
<feature type="transmembrane region" description="Helical" evidence="6">
    <location>
        <begin position="16"/>
        <end position="46"/>
    </location>
</feature>
<evidence type="ECO:0000256" key="4">
    <source>
        <dbReference type="ARBA" id="ARBA00022989"/>
    </source>
</evidence>
<evidence type="ECO:0000256" key="1">
    <source>
        <dbReference type="ARBA" id="ARBA00004141"/>
    </source>
</evidence>
<keyword evidence="5 6" id="KW-0472">Membrane</keyword>
<protein>
    <submittedName>
        <fullName evidence="7">Membrane protein, putative</fullName>
    </submittedName>
</protein>
<evidence type="ECO:0000256" key="6">
    <source>
        <dbReference type="SAM" id="Phobius"/>
    </source>
</evidence>
<comment type="subcellular location">
    <subcellularLocation>
        <location evidence="1">Membrane</location>
        <topology evidence="1">Multi-pass membrane protein</topology>
    </subcellularLocation>
</comment>
<reference evidence="7 8" key="1">
    <citation type="journal article" date="2015" name="J. Biotechnol.">
        <title>Complete genome sequence of a malodorant-producing acetogen, Clostridium scatologenes ATCC 25775(T).</title>
        <authorList>
            <person name="Zhu Z."/>
            <person name="Guo T."/>
            <person name="Zheng H."/>
            <person name="Song T."/>
            <person name="Ouyang P."/>
            <person name="Xie J."/>
        </authorList>
    </citation>
    <scope>NUCLEOTIDE SEQUENCE [LARGE SCALE GENOMIC DNA]</scope>
    <source>
        <strain evidence="7 8">ATCC 25775</strain>
    </source>
</reference>
<feature type="transmembrane region" description="Helical" evidence="6">
    <location>
        <begin position="211"/>
        <end position="229"/>
    </location>
</feature>
<feature type="transmembrane region" description="Helical" evidence="6">
    <location>
        <begin position="67"/>
        <end position="88"/>
    </location>
</feature>
<proteinExistence type="inferred from homology"/>
<dbReference type="Pfam" id="PF01594">
    <property type="entry name" value="AI-2E_transport"/>
    <property type="match status" value="1"/>
</dbReference>
<name>A0A0E3M764_CLOSL</name>
<dbReference type="InterPro" id="IPR002549">
    <property type="entry name" value="AI-2E-like"/>
</dbReference>
<evidence type="ECO:0000313" key="8">
    <source>
        <dbReference type="Proteomes" id="UP000033115"/>
    </source>
</evidence>
<evidence type="ECO:0000256" key="5">
    <source>
        <dbReference type="ARBA" id="ARBA00023136"/>
    </source>
</evidence>
<feature type="transmembrane region" description="Helical" evidence="6">
    <location>
        <begin position="303"/>
        <end position="333"/>
    </location>
</feature>
<gene>
    <name evidence="7" type="ORF">CSCA_1313</name>
</gene>
<evidence type="ECO:0000256" key="3">
    <source>
        <dbReference type="ARBA" id="ARBA00022692"/>
    </source>
</evidence>